<gene>
    <name evidence="1" type="ORF">SDC9_74210</name>
</gene>
<protein>
    <submittedName>
        <fullName evidence="1">Uncharacterized protein</fullName>
    </submittedName>
</protein>
<reference evidence="1" key="1">
    <citation type="submission" date="2019-08" db="EMBL/GenBank/DDBJ databases">
        <authorList>
            <person name="Kucharzyk K."/>
            <person name="Murdoch R.W."/>
            <person name="Higgins S."/>
            <person name="Loffler F."/>
        </authorList>
    </citation>
    <scope>NUCLEOTIDE SEQUENCE</scope>
</reference>
<proteinExistence type="predicted"/>
<accession>A0A644YHE9</accession>
<dbReference type="EMBL" id="VSSQ01005062">
    <property type="protein sequence ID" value="MPM27697.1"/>
    <property type="molecule type" value="Genomic_DNA"/>
</dbReference>
<comment type="caution">
    <text evidence="1">The sequence shown here is derived from an EMBL/GenBank/DDBJ whole genome shotgun (WGS) entry which is preliminary data.</text>
</comment>
<name>A0A644YHE9_9ZZZZ</name>
<evidence type="ECO:0000313" key="1">
    <source>
        <dbReference type="EMBL" id="MPM27697.1"/>
    </source>
</evidence>
<dbReference type="AlphaFoldDB" id="A0A644YHE9"/>
<sequence length="555" mass="61168">MLGHSGHPAEFGLVHQQRIAEMVDESDQTGVAGIGGIDFAALQQRVRSGIVSCKDHAVGRHQVGHIGEQRFESGILLRRAAAADSGQFRHAGDHRQQFAAQIELFVRRPESIACDQGAQRLSTRLLRPAVSGQTRGQRVLQRNAQRILLGVKFRENALQPLQRHLVFRKTIPAVAQIKCFGMGRQHQLQLPRAAVDRAGAVGQDHRTEVDIGFHQIGAMLQPIAPDGFHHQQQPGIVVQSRQQFRRVLIFRHQLRRQQRRGQRHRAVRQRLVQITVGQCKNRLFAVAGSGGVQHRAPFLRGPGVFLGVEKRGVAGTGFRRLKEQRSGQPRVVRGFGFQALDIQRFGDSPVGRGLQPKGGLILAILGQIKFIQIEIGHGGARHGGFLQQLLGPGQVQRHAVARDQSRPQPGPRRSEILERGIFVKRGRGRRVAVHAVSVGRHFGQGKGRQRIRIALEFGDQAFGRGGISIVGPGIVLRHAVKTAAIKFTHIEKRHRIAVLSGPLQILGRAHHVDRSLIAAETVDAARGFGPRIAGGFFRGRLTVAAGQRRRQHRGG</sequence>
<organism evidence="1">
    <name type="scientific">bioreactor metagenome</name>
    <dbReference type="NCBI Taxonomy" id="1076179"/>
    <lineage>
        <taxon>unclassified sequences</taxon>
        <taxon>metagenomes</taxon>
        <taxon>ecological metagenomes</taxon>
    </lineage>
</organism>